<dbReference type="Proteomes" id="UP001597100">
    <property type="component" value="Unassembled WGS sequence"/>
</dbReference>
<dbReference type="NCBIfam" id="TIGR03153">
    <property type="entry name" value="cytochr_NrfH"/>
    <property type="match status" value="1"/>
</dbReference>
<dbReference type="InterPro" id="IPR005126">
    <property type="entry name" value="NapC/NirT_cyt_c_N"/>
</dbReference>
<keyword evidence="15" id="KW-1185">Reference proteome</keyword>
<evidence type="ECO:0000256" key="10">
    <source>
        <dbReference type="ARBA" id="ARBA00023004"/>
    </source>
</evidence>
<evidence type="ECO:0000256" key="5">
    <source>
        <dbReference type="ARBA" id="ARBA00022617"/>
    </source>
</evidence>
<evidence type="ECO:0000256" key="12">
    <source>
        <dbReference type="SAM" id="Phobius"/>
    </source>
</evidence>
<dbReference type="Gene3D" id="1.10.3820.10">
    <property type="entry name" value="Di-heme elbow motif domain"/>
    <property type="match status" value="1"/>
</dbReference>
<comment type="similarity">
    <text evidence="2">Belongs to the NapC/NirT/NrfH family.</text>
</comment>
<feature type="domain" description="NapC/NirT cytochrome c N-terminal" evidence="13">
    <location>
        <begin position="16"/>
        <end position="164"/>
    </location>
</feature>
<keyword evidence="10" id="KW-0408">Iron</keyword>
<sequence length="204" mass="23576">MKSPFNLLPQKGSNWRQVALFFIAIIIGLGLFMMKEARVTSYLSDDPQACVNCHVMTPVYNSWMNSSHREWANCNDCHVPHDNVVNKYYFKAKDGLYHASVFTARAEPDVIKMKEASQEVVQQNCIRCHVQQVTQVKYDGWVDDHREKRTGRQCWSCHQQVPHGDVHGLTTIKYNLAPIPTDQEEMVIPDWLAEQTDKNPKNEK</sequence>
<keyword evidence="8" id="KW-0249">Electron transport</keyword>
<dbReference type="PANTHER" id="PTHR30333">
    <property type="entry name" value="CYTOCHROME C-TYPE PROTEIN"/>
    <property type="match status" value="1"/>
</dbReference>
<keyword evidence="9 12" id="KW-1133">Transmembrane helix</keyword>
<evidence type="ECO:0000259" key="13">
    <source>
        <dbReference type="Pfam" id="PF03264"/>
    </source>
</evidence>
<dbReference type="PANTHER" id="PTHR30333:SF1">
    <property type="entry name" value="CYTOCHROME C-TYPE PROTEIN NAPC"/>
    <property type="match status" value="1"/>
</dbReference>
<dbReference type="InterPro" id="IPR017571">
    <property type="entry name" value="NrfH"/>
</dbReference>
<evidence type="ECO:0000313" key="15">
    <source>
        <dbReference type="Proteomes" id="UP001597100"/>
    </source>
</evidence>
<name>A0ABW3IDZ8_9FLAO</name>
<keyword evidence="4" id="KW-1003">Cell membrane</keyword>
<feature type="transmembrane region" description="Helical" evidence="12">
    <location>
        <begin position="15"/>
        <end position="34"/>
    </location>
</feature>
<comment type="caution">
    <text evidence="14">The sequence shown here is derived from an EMBL/GenBank/DDBJ whole genome shotgun (WGS) entry which is preliminary data.</text>
</comment>
<gene>
    <name evidence="14" type="primary">nrfH</name>
    <name evidence="14" type="ORF">ACFQ1G_05750</name>
</gene>
<keyword evidence="14" id="KW-0560">Oxidoreductase</keyword>
<proteinExistence type="inferred from homology"/>
<evidence type="ECO:0000256" key="4">
    <source>
        <dbReference type="ARBA" id="ARBA00022475"/>
    </source>
</evidence>
<evidence type="ECO:0000256" key="3">
    <source>
        <dbReference type="ARBA" id="ARBA00022448"/>
    </source>
</evidence>
<dbReference type="Pfam" id="PF03264">
    <property type="entry name" value="Cytochrom_NNT"/>
    <property type="match status" value="1"/>
</dbReference>
<keyword evidence="6 12" id="KW-0812">Transmembrane</keyword>
<evidence type="ECO:0000256" key="9">
    <source>
        <dbReference type="ARBA" id="ARBA00022989"/>
    </source>
</evidence>
<comment type="subcellular location">
    <subcellularLocation>
        <location evidence="1">Cell membrane</location>
    </subcellularLocation>
</comment>
<evidence type="ECO:0000256" key="11">
    <source>
        <dbReference type="ARBA" id="ARBA00023136"/>
    </source>
</evidence>
<protein>
    <submittedName>
        <fullName evidence="14">Cytochrome c nitrite reductase small subunit</fullName>
        <ecNumber evidence="14">1.7.2.2</ecNumber>
    </submittedName>
</protein>
<keyword evidence="11 12" id="KW-0472">Membrane</keyword>
<keyword evidence="3" id="KW-0813">Transport</keyword>
<evidence type="ECO:0000256" key="8">
    <source>
        <dbReference type="ARBA" id="ARBA00022982"/>
    </source>
</evidence>
<evidence type="ECO:0000256" key="6">
    <source>
        <dbReference type="ARBA" id="ARBA00022692"/>
    </source>
</evidence>
<dbReference type="GO" id="GO:0042279">
    <property type="term" value="F:nitrite reductase (cytochrome, ammonia-forming) activity"/>
    <property type="evidence" value="ECO:0007669"/>
    <property type="project" value="UniProtKB-EC"/>
</dbReference>
<dbReference type="InterPro" id="IPR038266">
    <property type="entry name" value="NapC/NirT_cytc_sf"/>
</dbReference>
<accession>A0ABW3IDZ8</accession>
<dbReference type="InterPro" id="IPR051174">
    <property type="entry name" value="Cytochrome_c-type_ET"/>
</dbReference>
<dbReference type="SUPFAM" id="SSF48695">
    <property type="entry name" value="Multiheme cytochromes"/>
    <property type="match status" value="1"/>
</dbReference>
<evidence type="ECO:0000313" key="14">
    <source>
        <dbReference type="EMBL" id="MFD0976287.1"/>
    </source>
</evidence>
<dbReference type="RefSeq" id="WP_380737476.1">
    <property type="nucleotide sequence ID" value="NZ_JBHTJP010000032.1"/>
</dbReference>
<dbReference type="EC" id="1.7.2.2" evidence="14"/>
<evidence type="ECO:0000256" key="1">
    <source>
        <dbReference type="ARBA" id="ARBA00004236"/>
    </source>
</evidence>
<dbReference type="EMBL" id="JBHTJP010000032">
    <property type="protein sequence ID" value="MFD0976287.1"/>
    <property type="molecule type" value="Genomic_DNA"/>
</dbReference>
<evidence type="ECO:0000256" key="7">
    <source>
        <dbReference type="ARBA" id="ARBA00022723"/>
    </source>
</evidence>
<reference evidence="15" key="1">
    <citation type="journal article" date="2019" name="Int. J. Syst. Evol. Microbiol.">
        <title>The Global Catalogue of Microorganisms (GCM) 10K type strain sequencing project: providing services to taxonomists for standard genome sequencing and annotation.</title>
        <authorList>
            <consortium name="The Broad Institute Genomics Platform"/>
            <consortium name="The Broad Institute Genome Sequencing Center for Infectious Disease"/>
            <person name="Wu L."/>
            <person name="Ma J."/>
        </authorList>
    </citation>
    <scope>NUCLEOTIDE SEQUENCE [LARGE SCALE GENOMIC DNA]</scope>
    <source>
        <strain evidence="15">CCUG 60898</strain>
    </source>
</reference>
<organism evidence="14 15">
    <name type="scientific">Salinimicrobium gaetbulicola</name>
    <dbReference type="NCBI Taxonomy" id="999702"/>
    <lineage>
        <taxon>Bacteria</taxon>
        <taxon>Pseudomonadati</taxon>
        <taxon>Bacteroidota</taxon>
        <taxon>Flavobacteriia</taxon>
        <taxon>Flavobacteriales</taxon>
        <taxon>Flavobacteriaceae</taxon>
        <taxon>Salinimicrobium</taxon>
    </lineage>
</organism>
<dbReference type="InterPro" id="IPR036280">
    <property type="entry name" value="Multihaem_cyt_sf"/>
</dbReference>
<keyword evidence="5" id="KW-0349">Heme</keyword>
<keyword evidence="7" id="KW-0479">Metal-binding</keyword>
<evidence type="ECO:0000256" key="2">
    <source>
        <dbReference type="ARBA" id="ARBA00007395"/>
    </source>
</evidence>